<dbReference type="Pfam" id="PF18952">
    <property type="entry name" value="DUF5696"/>
    <property type="match status" value="1"/>
</dbReference>
<evidence type="ECO:0000256" key="1">
    <source>
        <dbReference type="SAM" id="Phobius"/>
    </source>
</evidence>
<reference evidence="2 3" key="1">
    <citation type="submission" date="2019-03" db="EMBL/GenBank/DDBJ databases">
        <title>Cohnella endophytica sp. nov., a novel endophytic bacterium isolated from bark of Sonneratia apetala.</title>
        <authorList>
            <person name="Tuo L."/>
        </authorList>
    </citation>
    <scope>NUCLEOTIDE SEQUENCE [LARGE SCALE GENOMIC DNA]</scope>
    <source>
        <strain evidence="2 3">CCTCC AB 208254</strain>
    </source>
</reference>
<evidence type="ECO:0000313" key="3">
    <source>
        <dbReference type="Proteomes" id="UP000297900"/>
    </source>
</evidence>
<name>A0A4Y8M7D1_9BACL</name>
<protein>
    <recommendedName>
        <fullName evidence="4">Alpha-galactosidase</fullName>
    </recommendedName>
</protein>
<organism evidence="2 3">
    <name type="scientific">Cohnella luojiensis</name>
    <dbReference type="NCBI Taxonomy" id="652876"/>
    <lineage>
        <taxon>Bacteria</taxon>
        <taxon>Bacillati</taxon>
        <taxon>Bacillota</taxon>
        <taxon>Bacilli</taxon>
        <taxon>Bacillales</taxon>
        <taxon>Paenibacillaceae</taxon>
        <taxon>Cohnella</taxon>
    </lineage>
</organism>
<dbReference type="OrthoDB" id="9793135at2"/>
<evidence type="ECO:0000313" key="2">
    <source>
        <dbReference type="EMBL" id="TFE30861.1"/>
    </source>
</evidence>
<evidence type="ECO:0008006" key="4">
    <source>
        <dbReference type="Google" id="ProtNLM"/>
    </source>
</evidence>
<keyword evidence="1" id="KW-1133">Transmembrane helix</keyword>
<keyword evidence="3" id="KW-1185">Reference proteome</keyword>
<gene>
    <name evidence="2" type="ORF">E2980_03535</name>
</gene>
<keyword evidence="1" id="KW-0812">Transmembrane</keyword>
<feature type="transmembrane region" description="Helical" evidence="1">
    <location>
        <begin position="7"/>
        <end position="27"/>
    </location>
</feature>
<dbReference type="SUPFAM" id="SSF51445">
    <property type="entry name" value="(Trans)glycosidases"/>
    <property type="match status" value="1"/>
</dbReference>
<accession>A0A4Y8M7D1</accession>
<dbReference type="AlphaFoldDB" id="A0A4Y8M7D1"/>
<sequence>MNRHKKRMAYAAVAIALIVLAGAIYLLSEKEDKPGQAVVQQDKKEVEVEVVEDFALPTAITEELEKAETLVAKNSRYSLYVNEELGMVRMVETSTGKEWFSSPPIDPKMPPNNKDFINAPVHVKYTQGVSPSQTYPKKEKAVTKMEKRDGGVRFTFDFEDEKLKFGFAMEYKLTEQGFEATIPDSSIYENGRSKITSLELLPFFGAENKQQKGAVFVPDGSGSLIHFKEVHPQYFDGYSEYVYGGDHAFKNKVNSEVYEIFVRQPNVKEFAALPVYGLYRENQGFLAIITNGDYDAKVNATLPGTRGIDMYRASAEFVYRNDDIIFIGNSGQIPLFQGNRIKGDRTIRYVLLTGDKANYVGMAHAYRDYLQKDKGVKPVVQQQVPLHLRLFGGVRRDELIGKTYIDMTTFDEAKTIIDTYLSKGVKALELTINGWSSAGVFGNQPSHFPVEKKLGGKKDLMELAAYAKERGVGLYLEANYVSPYESSHALKPSKDAIRGIDKEVRKIPIYYNGTRFSDWDEVFYMLKPNRVFEKHIQDEVKQFADLGIAGVNLQHLGDTLYSDHDPNHLTDRSTTAEVWNQTLNLFREKVGKTAVDYGFAYTLANVDRIDNIPVDSSHFTYEDTVVPFFQIAIHGLIPYTLSPSNLRDDPHTEFLRGLEFGALPSYELTYESTTKLTRTMMESLFNGQYTDWLEESIREYQAAVQLLEPVRNMAIISHEQLGNEVFRTTYEDGTYVMVNYGDSAEQVAKHTLPAKDYVIVQGGDAQ</sequence>
<proteinExistence type="predicted"/>
<comment type="caution">
    <text evidence="2">The sequence shown here is derived from an EMBL/GenBank/DDBJ whole genome shotgun (WGS) entry which is preliminary data.</text>
</comment>
<dbReference type="EMBL" id="SOMN01000002">
    <property type="protein sequence ID" value="TFE30861.1"/>
    <property type="molecule type" value="Genomic_DNA"/>
</dbReference>
<dbReference type="RefSeq" id="WP_135150740.1">
    <property type="nucleotide sequence ID" value="NZ_SOMN01000002.1"/>
</dbReference>
<dbReference type="Proteomes" id="UP000297900">
    <property type="component" value="Unassembled WGS sequence"/>
</dbReference>
<dbReference type="InterPro" id="IPR043751">
    <property type="entry name" value="DUF5696"/>
</dbReference>
<keyword evidence="1" id="KW-0472">Membrane</keyword>
<dbReference type="InterPro" id="IPR017853">
    <property type="entry name" value="GH"/>
</dbReference>
<dbReference type="Gene3D" id="3.20.20.80">
    <property type="entry name" value="Glycosidases"/>
    <property type="match status" value="1"/>
</dbReference>